<reference evidence="3" key="1">
    <citation type="submission" date="2021-06" db="EMBL/GenBank/DDBJ databases">
        <authorList>
            <person name="Hodson N. C."/>
            <person name="Mongue J. A."/>
            <person name="Jaron S. K."/>
        </authorList>
    </citation>
    <scope>NUCLEOTIDE SEQUENCE</scope>
</reference>
<keyword evidence="1" id="KW-0131">Cell cycle</keyword>
<keyword evidence="1" id="KW-0995">Kinetochore</keyword>
<dbReference type="GO" id="GO:0051301">
    <property type="term" value="P:cell division"/>
    <property type="evidence" value="ECO:0007669"/>
    <property type="project" value="UniProtKB-UniRule"/>
</dbReference>
<comment type="function">
    <text evidence="1">Acts as a component of the essential kinetochore-associated NDC80 complex, which is required for chromosome segregation and spindle checkpoint activity.</text>
</comment>
<evidence type="ECO:0000256" key="1">
    <source>
        <dbReference type="RuleBase" id="RU368072"/>
    </source>
</evidence>
<dbReference type="AlphaFoldDB" id="A0A8J2P4Z4"/>
<keyword evidence="4" id="KW-1185">Reference proteome</keyword>
<gene>
    <name evidence="3" type="ORF">AFUS01_LOCUS20550</name>
</gene>
<feature type="domain" description="Kinetochore protein Ndc80 CH" evidence="2">
    <location>
        <begin position="25"/>
        <end position="120"/>
    </location>
</feature>
<evidence type="ECO:0000313" key="4">
    <source>
        <dbReference type="Proteomes" id="UP000708208"/>
    </source>
</evidence>
<dbReference type="GO" id="GO:0051315">
    <property type="term" value="P:attachment of mitotic spindle microtubules to kinetochore"/>
    <property type="evidence" value="ECO:0007669"/>
    <property type="project" value="UniProtKB-UniRule"/>
</dbReference>
<keyword evidence="1" id="KW-0137">Centromere</keyword>
<organism evidence="3 4">
    <name type="scientific">Allacma fusca</name>
    <dbReference type="NCBI Taxonomy" id="39272"/>
    <lineage>
        <taxon>Eukaryota</taxon>
        <taxon>Metazoa</taxon>
        <taxon>Ecdysozoa</taxon>
        <taxon>Arthropoda</taxon>
        <taxon>Hexapoda</taxon>
        <taxon>Collembola</taxon>
        <taxon>Symphypleona</taxon>
        <taxon>Sminthuridae</taxon>
        <taxon>Allacma</taxon>
    </lineage>
</organism>
<keyword evidence="1" id="KW-0132">Cell division</keyword>
<dbReference type="GO" id="GO:0031262">
    <property type="term" value="C:Ndc80 complex"/>
    <property type="evidence" value="ECO:0007669"/>
    <property type="project" value="UniProtKB-UniRule"/>
</dbReference>
<evidence type="ECO:0000259" key="2">
    <source>
        <dbReference type="Pfam" id="PF03801"/>
    </source>
</evidence>
<dbReference type="GO" id="GO:0005634">
    <property type="term" value="C:nucleus"/>
    <property type="evidence" value="ECO:0007669"/>
    <property type="project" value="UniProtKB-SubCell"/>
</dbReference>
<name>A0A8J2P4Z4_9HEXA</name>
<dbReference type="Pfam" id="PF03801">
    <property type="entry name" value="Ndc80_HEC"/>
    <property type="match status" value="1"/>
</dbReference>
<dbReference type="InterPro" id="IPR055260">
    <property type="entry name" value="Ndc80_CH"/>
</dbReference>
<keyword evidence="1" id="KW-0539">Nucleus</keyword>
<evidence type="ECO:0000313" key="3">
    <source>
        <dbReference type="EMBL" id="CAG7732005.1"/>
    </source>
</evidence>
<comment type="subcellular location">
    <subcellularLocation>
        <location evidence="1">Chromosome</location>
        <location evidence="1">Centromere</location>
        <location evidence="1">Kinetochore</location>
    </subcellularLocation>
    <subcellularLocation>
        <location evidence="1">Nucleus</location>
    </subcellularLocation>
</comment>
<proteinExistence type="inferred from homology"/>
<sequence length="123" mass="13451">LSPGSKLSTVGRPTVTKITKFPNDRDKPAMVPIVELIITNLGALDYAKELTPAVLRSLSVKDLQNILVFLISYLLGPNDGQNKKDDITYIFDGLNQLNSPASLSKSVLKTLNTNHTLPQVYTV</sequence>
<protein>
    <recommendedName>
        <fullName evidence="1">Kinetochore protein NDC80</fullName>
    </recommendedName>
</protein>
<dbReference type="Proteomes" id="UP000708208">
    <property type="component" value="Unassembled WGS sequence"/>
</dbReference>
<accession>A0A8J2P4Z4</accession>
<feature type="non-terminal residue" evidence="3">
    <location>
        <position position="123"/>
    </location>
</feature>
<comment type="similarity">
    <text evidence="1">Belongs to the NDC80/HEC1 family.</text>
</comment>
<keyword evidence="1" id="KW-0158">Chromosome</keyword>
<feature type="non-terminal residue" evidence="3">
    <location>
        <position position="1"/>
    </location>
</feature>
<comment type="subunit">
    <text evidence="1">Component of the NDC80 complex.</text>
</comment>
<comment type="caution">
    <text evidence="3">The sequence shown here is derived from an EMBL/GenBank/DDBJ whole genome shotgun (WGS) entry which is preliminary data.</text>
</comment>
<dbReference type="EMBL" id="CAJVCH010223136">
    <property type="protein sequence ID" value="CAG7732005.1"/>
    <property type="molecule type" value="Genomic_DNA"/>
</dbReference>
<dbReference type="OrthoDB" id="7459479at2759"/>
<keyword evidence="1" id="KW-0498">Mitosis</keyword>